<gene>
    <name evidence="1" type="ORF">E2C01_000222</name>
</gene>
<dbReference type="Proteomes" id="UP000324222">
    <property type="component" value="Unassembled WGS sequence"/>
</dbReference>
<organism evidence="1 2">
    <name type="scientific">Portunus trituberculatus</name>
    <name type="common">Swimming crab</name>
    <name type="synonym">Neptunus trituberculatus</name>
    <dbReference type="NCBI Taxonomy" id="210409"/>
    <lineage>
        <taxon>Eukaryota</taxon>
        <taxon>Metazoa</taxon>
        <taxon>Ecdysozoa</taxon>
        <taxon>Arthropoda</taxon>
        <taxon>Crustacea</taxon>
        <taxon>Multicrustacea</taxon>
        <taxon>Malacostraca</taxon>
        <taxon>Eumalacostraca</taxon>
        <taxon>Eucarida</taxon>
        <taxon>Decapoda</taxon>
        <taxon>Pleocyemata</taxon>
        <taxon>Brachyura</taxon>
        <taxon>Eubrachyura</taxon>
        <taxon>Portunoidea</taxon>
        <taxon>Portunidae</taxon>
        <taxon>Portuninae</taxon>
        <taxon>Portunus</taxon>
    </lineage>
</organism>
<name>A0A5B7CDR1_PORTR</name>
<comment type="caution">
    <text evidence="1">The sequence shown here is derived from an EMBL/GenBank/DDBJ whole genome shotgun (WGS) entry which is preliminary data.</text>
</comment>
<dbReference type="EMBL" id="VSRR010000005">
    <property type="protein sequence ID" value="MPC07659.1"/>
    <property type="molecule type" value="Genomic_DNA"/>
</dbReference>
<proteinExistence type="predicted"/>
<evidence type="ECO:0000313" key="1">
    <source>
        <dbReference type="EMBL" id="MPC07659.1"/>
    </source>
</evidence>
<sequence>MLSITGVDDFPFLRPAILGGAVAAGSCGITTSAITGLLETGGFELGPISPTSLLVCFTTDSEVAAGVFPCGVGDSTTDKAEVKVTLEGEGSGPTSEVLAKSTAISVTTSGCISSDMKTVPEPDLVVVGYDLEELDMEVAAGQDQEGVPGEDLVEVHEGGLEEEPGEGQEVPGQVLVEVSGCDWEVPGHHDWEVAPGYGLVLVAGRERILVLGHDLEVVAGYDLEVELDSDPDLQMMLDHDFDWEMLLE</sequence>
<protein>
    <submittedName>
        <fullName evidence="1">Uncharacterized protein</fullName>
    </submittedName>
</protein>
<dbReference type="AlphaFoldDB" id="A0A5B7CDR1"/>
<reference evidence="1 2" key="1">
    <citation type="submission" date="2019-05" db="EMBL/GenBank/DDBJ databases">
        <title>Another draft genome of Portunus trituberculatus and its Hox gene families provides insights of decapod evolution.</title>
        <authorList>
            <person name="Jeong J.-H."/>
            <person name="Song I."/>
            <person name="Kim S."/>
            <person name="Choi T."/>
            <person name="Kim D."/>
            <person name="Ryu S."/>
            <person name="Kim W."/>
        </authorList>
    </citation>
    <scope>NUCLEOTIDE SEQUENCE [LARGE SCALE GENOMIC DNA]</scope>
    <source>
        <tissue evidence="1">Muscle</tissue>
    </source>
</reference>
<evidence type="ECO:0000313" key="2">
    <source>
        <dbReference type="Proteomes" id="UP000324222"/>
    </source>
</evidence>
<accession>A0A5B7CDR1</accession>
<keyword evidence="2" id="KW-1185">Reference proteome</keyword>